<feature type="domain" description="Transglutaminase-like" evidence="3">
    <location>
        <begin position="463"/>
        <end position="524"/>
    </location>
</feature>
<dbReference type="Pfam" id="PF01841">
    <property type="entry name" value="Transglut_core"/>
    <property type="match status" value="1"/>
</dbReference>
<keyword evidence="6" id="KW-1185">Reference proteome</keyword>
<feature type="transmembrane region" description="Helical" evidence="2">
    <location>
        <begin position="76"/>
        <end position="94"/>
    </location>
</feature>
<dbReference type="Proteomes" id="UP000294739">
    <property type="component" value="Unassembled WGS sequence"/>
</dbReference>
<feature type="transmembrane region" description="Helical" evidence="2">
    <location>
        <begin position="218"/>
        <end position="238"/>
    </location>
</feature>
<feature type="transmembrane region" description="Helical" evidence="2">
    <location>
        <begin position="573"/>
        <end position="598"/>
    </location>
</feature>
<proteinExistence type="predicted"/>
<feature type="transmembrane region" description="Helical" evidence="2">
    <location>
        <begin position="127"/>
        <end position="148"/>
    </location>
</feature>
<dbReference type="SUPFAM" id="SSF54001">
    <property type="entry name" value="Cysteine proteinases"/>
    <property type="match status" value="1"/>
</dbReference>
<feature type="transmembrane region" description="Helical" evidence="2">
    <location>
        <begin position="178"/>
        <end position="197"/>
    </location>
</feature>
<sequence>MSELQQTEPQGTERQESGRPVGVLATTAAALLGGAGAAWVIGGVFGGGLARLTAIGGAVLGALIAWASYRTSRPALMQLLAVPAALVAGSLLVLPDSGGDLGELPGFVRDAFEQGGLSTPPIAFDPGWRVIVVVLCTVVVVTGVALAVEFAMPRLALAVPLVVIVGGMLVQPSTGETVTAVVALVFVLAGLGVSYGVRLSQEGVGGGRFEVRRLARGAVVVAVLGAGVAGLSQVGFLYPAGDDDDSFPPQRPGTPPPSDAAVVFEVSEPDGTDHIWRTGVLDVYSVDENAWLTPPYDPDRFVPLPESGAVPGDDGPSPDDAEEAVITVVAGGGRELPVSGDVATLSGVSAQYDPRTQTFQSTGRIADGTEYTVASVAVDRDTLAEAPPSTSEELSEFLAAPEIPALVEQLLLTAPPEADGQYERLQFARTALYENVVAAGSGEPVDVSAERAQDIIVQPGTKASPYEITAADALLARWLGVPSRIGYGYYTEGREPNAEGVVEVRPEDGATWLETYHEGIGWVPQPRSPEQAPPPVEAAPEAERPEVTASEDRALLVYVPTRVQTVRLAYEFVGYWVLVIVPWVLALVLAWVWYPAVLKVLRRGKRRRWAAARGLRERIAVAYADLRDVANDFGIGHPTLTPIQFLDTLRPDREHRELAWLTTRALWGDLARDLRIEDAELAEDLARSVRRRLARAQPLPLRVLAGISRQSLRDPYTREIPNLWPRRRRGPLTAIGSALRGLLRRPATLRAAVVVGLAFFTLGGCSSVVIESGPPDPQRAVQPVVPETVAEFALLRSPSAEQAFTGLADQSLVTDGRVYEIYQGSQRQALLQIAWFKSGIEDRDEAKRQMLASIETGEFVFSRIGEERAYVKEAADANVVVWFAPGDTYYQLVVTRKDLPVEALERILKGLLAYQRGDVHEIVNVREAPPQPDPRLGSPG</sequence>
<dbReference type="RefSeq" id="WP_131895112.1">
    <property type="nucleotide sequence ID" value="NZ_SMKZ01000016.1"/>
</dbReference>
<keyword evidence="2" id="KW-0812">Transmembrane</keyword>
<feature type="transmembrane region" description="Helical" evidence="2">
    <location>
        <begin position="48"/>
        <end position="69"/>
    </location>
</feature>
<dbReference type="EMBL" id="SMKZ01000016">
    <property type="protein sequence ID" value="TDE09896.1"/>
    <property type="molecule type" value="Genomic_DNA"/>
</dbReference>
<accession>A0A4R5D8S2</accession>
<feature type="transmembrane region" description="Helical" evidence="2">
    <location>
        <begin position="749"/>
        <end position="770"/>
    </location>
</feature>
<feature type="domain" description="Protein-glutamine gamma-glutamyltransferase TgpA N-terminal" evidence="4">
    <location>
        <begin position="258"/>
        <end position="380"/>
    </location>
</feature>
<evidence type="ECO:0000256" key="2">
    <source>
        <dbReference type="SAM" id="Phobius"/>
    </source>
</evidence>
<comment type="caution">
    <text evidence="5">The sequence shown here is derived from an EMBL/GenBank/DDBJ whole genome shotgun (WGS) entry which is preliminary data.</text>
</comment>
<dbReference type="InterPro" id="IPR021878">
    <property type="entry name" value="TgpA_N"/>
</dbReference>
<reference evidence="5 6" key="1">
    <citation type="submission" date="2019-03" db="EMBL/GenBank/DDBJ databases">
        <title>Draft genome sequences of novel Actinobacteria.</title>
        <authorList>
            <person name="Sahin N."/>
            <person name="Ay H."/>
            <person name="Saygin H."/>
        </authorList>
    </citation>
    <scope>NUCLEOTIDE SEQUENCE [LARGE SCALE GENOMIC DNA]</scope>
    <source>
        <strain evidence="5 6">5K138</strain>
    </source>
</reference>
<feature type="transmembrane region" description="Helical" evidence="2">
    <location>
        <begin position="155"/>
        <end position="172"/>
    </location>
</feature>
<dbReference type="InterPro" id="IPR002931">
    <property type="entry name" value="Transglutaminase-like"/>
</dbReference>
<protein>
    <submittedName>
        <fullName evidence="5">Transglutaminase domain-containing protein</fullName>
    </submittedName>
</protein>
<feature type="transmembrane region" description="Helical" evidence="2">
    <location>
        <begin position="21"/>
        <end position="42"/>
    </location>
</feature>
<dbReference type="OrthoDB" id="9804023at2"/>
<name>A0A4R5D8S2_9ACTN</name>
<gene>
    <name evidence="5" type="ORF">E1269_13045</name>
</gene>
<dbReference type="InterPro" id="IPR038765">
    <property type="entry name" value="Papain-like_cys_pep_sf"/>
</dbReference>
<feature type="region of interest" description="Disordered" evidence="1">
    <location>
        <begin position="523"/>
        <end position="547"/>
    </location>
</feature>
<evidence type="ECO:0000313" key="5">
    <source>
        <dbReference type="EMBL" id="TDE09896.1"/>
    </source>
</evidence>
<evidence type="ECO:0000256" key="1">
    <source>
        <dbReference type="SAM" id="MobiDB-lite"/>
    </source>
</evidence>
<dbReference type="InParanoid" id="A0A4R5D8S2"/>
<keyword evidence="2" id="KW-1133">Transmembrane helix</keyword>
<organism evidence="5 6">
    <name type="scientific">Jiangella asiatica</name>
    <dbReference type="NCBI Taxonomy" id="2530372"/>
    <lineage>
        <taxon>Bacteria</taxon>
        <taxon>Bacillati</taxon>
        <taxon>Actinomycetota</taxon>
        <taxon>Actinomycetes</taxon>
        <taxon>Jiangellales</taxon>
        <taxon>Jiangellaceae</taxon>
        <taxon>Jiangella</taxon>
    </lineage>
</organism>
<dbReference type="Pfam" id="PF11992">
    <property type="entry name" value="TgpA_N"/>
    <property type="match status" value="1"/>
</dbReference>
<keyword evidence="2" id="KW-0472">Membrane</keyword>
<evidence type="ECO:0000313" key="6">
    <source>
        <dbReference type="Proteomes" id="UP000294739"/>
    </source>
</evidence>
<dbReference type="AlphaFoldDB" id="A0A4R5D8S2"/>
<evidence type="ECO:0000259" key="3">
    <source>
        <dbReference type="Pfam" id="PF01841"/>
    </source>
</evidence>
<evidence type="ECO:0000259" key="4">
    <source>
        <dbReference type="Pfam" id="PF11992"/>
    </source>
</evidence>